<sequence>MFAMIVLIVFMVVAVVTTELVTRCSPDGKDCAETPLGVEPTVEIAGD</sequence>
<keyword evidence="2" id="KW-1185">Reference proteome</keyword>
<dbReference type="RefSeq" id="WP_175592790.1">
    <property type="nucleotide sequence ID" value="NZ_JABWGN010000011.1"/>
</dbReference>
<evidence type="ECO:0000313" key="1">
    <source>
        <dbReference type="EMBL" id="NUW35357.1"/>
    </source>
</evidence>
<dbReference type="AlphaFoldDB" id="A0A7Y6M5I0"/>
<comment type="caution">
    <text evidence="1">The sequence shown here is derived from an EMBL/GenBank/DDBJ whole genome shotgun (WGS) entry which is preliminary data.</text>
</comment>
<name>A0A7Y6M5I0_9ACTN</name>
<reference evidence="1 2" key="1">
    <citation type="submission" date="2020-06" db="EMBL/GenBank/DDBJ databases">
        <title>Nonomuraea sp. SMC257, a novel actinomycete isolated from soil.</title>
        <authorList>
            <person name="Chanama M."/>
        </authorList>
    </citation>
    <scope>NUCLEOTIDE SEQUENCE [LARGE SCALE GENOMIC DNA]</scope>
    <source>
        <strain evidence="1 2">SMC257</strain>
    </source>
</reference>
<organism evidence="1 2">
    <name type="scientific">Nonomuraea montanisoli</name>
    <dbReference type="NCBI Taxonomy" id="2741721"/>
    <lineage>
        <taxon>Bacteria</taxon>
        <taxon>Bacillati</taxon>
        <taxon>Actinomycetota</taxon>
        <taxon>Actinomycetes</taxon>
        <taxon>Streptosporangiales</taxon>
        <taxon>Streptosporangiaceae</taxon>
        <taxon>Nonomuraea</taxon>
    </lineage>
</organism>
<proteinExistence type="predicted"/>
<evidence type="ECO:0000313" key="2">
    <source>
        <dbReference type="Proteomes" id="UP000586042"/>
    </source>
</evidence>
<gene>
    <name evidence="1" type="ORF">HTZ77_28570</name>
</gene>
<protein>
    <submittedName>
        <fullName evidence="1">Uncharacterized protein</fullName>
    </submittedName>
</protein>
<dbReference type="Proteomes" id="UP000586042">
    <property type="component" value="Unassembled WGS sequence"/>
</dbReference>
<dbReference type="EMBL" id="JABWGN010000011">
    <property type="protein sequence ID" value="NUW35357.1"/>
    <property type="molecule type" value="Genomic_DNA"/>
</dbReference>
<accession>A0A7Y6M5I0</accession>